<dbReference type="InterPro" id="IPR037185">
    <property type="entry name" value="EmrE-like"/>
</dbReference>
<dbReference type="GO" id="GO:0016020">
    <property type="term" value="C:membrane"/>
    <property type="evidence" value="ECO:0007669"/>
    <property type="project" value="UniProtKB-SubCell"/>
</dbReference>
<protein>
    <submittedName>
        <fullName evidence="8">DMT family transporter</fullName>
    </submittedName>
</protein>
<feature type="transmembrane region" description="Helical" evidence="6">
    <location>
        <begin position="249"/>
        <end position="266"/>
    </location>
</feature>
<dbReference type="EMBL" id="VRTS01000001">
    <property type="protein sequence ID" value="TXK66016.1"/>
    <property type="molecule type" value="Genomic_DNA"/>
</dbReference>
<feature type="region of interest" description="Disordered" evidence="5">
    <location>
        <begin position="296"/>
        <end position="336"/>
    </location>
</feature>
<dbReference type="Gene3D" id="1.10.3730.20">
    <property type="match status" value="1"/>
</dbReference>
<evidence type="ECO:0000256" key="1">
    <source>
        <dbReference type="ARBA" id="ARBA00004141"/>
    </source>
</evidence>
<dbReference type="AlphaFoldDB" id="A0A5C8KYV3"/>
<feature type="transmembrane region" description="Helical" evidence="6">
    <location>
        <begin position="216"/>
        <end position="237"/>
    </location>
</feature>
<feature type="domain" description="EamA" evidence="7">
    <location>
        <begin position="159"/>
        <end position="289"/>
    </location>
</feature>
<dbReference type="Proteomes" id="UP000321248">
    <property type="component" value="Unassembled WGS sequence"/>
</dbReference>
<dbReference type="PANTHER" id="PTHR32322:SF9">
    <property type="entry name" value="AMINO-ACID METABOLITE EFFLUX PUMP-RELATED"/>
    <property type="match status" value="1"/>
</dbReference>
<organism evidence="8 9">
    <name type="scientific">Alkalisalibacterium limincola</name>
    <dbReference type="NCBI Taxonomy" id="2699169"/>
    <lineage>
        <taxon>Bacteria</taxon>
        <taxon>Pseudomonadati</taxon>
        <taxon>Pseudomonadota</taxon>
        <taxon>Gammaproteobacteria</taxon>
        <taxon>Lysobacterales</taxon>
        <taxon>Lysobacteraceae</taxon>
        <taxon>Alkalisalibacterium</taxon>
    </lineage>
</organism>
<evidence type="ECO:0000256" key="5">
    <source>
        <dbReference type="SAM" id="MobiDB-lite"/>
    </source>
</evidence>
<evidence type="ECO:0000256" key="3">
    <source>
        <dbReference type="ARBA" id="ARBA00022989"/>
    </source>
</evidence>
<feature type="transmembrane region" description="Helical" evidence="6">
    <location>
        <begin position="78"/>
        <end position="96"/>
    </location>
</feature>
<feature type="transmembrane region" description="Helical" evidence="6">
    <location>
        <begin position="188"/>
        <end position="210"/>
    </location>
</feature>
<keyword evidence="3 6" id="KW-1133">Transmembrane helix</keyword>
<dbReference type="InterPro" id="IPR050638">
    <property type="entry name" value="AA-Vitamin_Transporters"/>
</dbReference>
<gene>
    <name evidence="8" type="ORF">FU658_02860</name>
</gene>
<feature type="transmembrane region" description="Helical" evidence="6">
    <location>
        <begin position="159"/>
        <end position="181"/>
    </location>
</feature>
<evidence type="ECO:0000256" key="6">
    <source>
        <dbReference type="SAM" id="Phobius"/>
    </source>
</evidence>
<dbReference type="PANTHER" id="PTHR32322">
    <property type="entry name" value="INNER MEMBRANE TRANSPORTER"/>
    <property type="match status" value="1"/>
</dbReference>
<dbReference type="SUPFAM" id="SSF103481">
    <property type="entry name" value="Multidrug resistance efflux transporter EmrE"/>
    <property type="match status" value="2"/>
</dbReference>
<feature type="transmembrane region" description="Helical" evidence="6">
    <location>
        <begin position="16"/>
        <end position="39"/>
    </location>
</feature>
<evidence type="ECO:0000256" key="2">
    <source>
        <dbReference type="ARBA" id="ARBA00022692"/>
    </source>
</evidence>
<evidence type="ECO:0000313" key="8">
    <source>
        <dbReference type="EMBL" id="TXK66016.1"/>
    </source>
</evidence>
<evidence type="ECO:0000256" key="4">
    <source>
        <dbReference type="ARBA" id="ARBA00023136"/>
    </source>
</evidence>
<feature type="transmembrane region" description="Helical" evidence="6">
    <location>
        <begin position="102"/>
        <end position="122"/>
    </location>
</feature>
<comment type="caution">
    <text evidence="8">The sequence shown here is derived from an EMBL/GenBank/DDBJ whole genome shotgun (WGS) entry which is preliminary data.</text>
</comment>
<keyword evidence="9" id="KW-1185">Reference proteome</keyword>
<dbReference type="Pfam" id="PF00892">
    <property type="entry name" value="EamA"/>
    <property type="match status" value="2"/>
</dbReference>
<feature type="domain" description="EamA" evidence="7">
    <location>
        <begin position="24"/>
        <end position="146"/>
    </location>
</feature>
<comment type="subcellular location">
    <subcellularLocation>
        <location evidence="1">Membrane</location>
        <topology evidence="1">Multi-pass membrane protein</topology>
    </subcellularLocation>
</comment>
<feature type="transmembrane region" description="Helical" evidence="6">
    <location>
        <begin position="272"/>
        <end position="290"/>
    </location>
</feature>
<proteinExistence type="predicted"/>
<sequence>MKPPSQIPAPGRWRDLIIAAEFTLLGIIWGGSFLLMRIASPEIGSASLAFIRVACGALVLLPFLWLGRRQIAPHWWRLGAIGILNSALPFVLFAWATARAPAGISAIANATTVMLTAVVAFVMFGEKIGLRKGIGLLSGFAGVVVLAGGNAAGMDVTTAALAGVAASLCYAVAANLVRVYLAGLPPIAVAAATLLGATVFLAPFALWHWPQAPVSLPAWGAAALLGFVCTGIAYAFLFRLIGKVGPSRAVMVTYLVPLFGVAWAWLVLDEALTVPMAIAGALILGGVAVAQQRRAPSGAPVRATEAPCETGRDAAAAEQGLPPPEDDSPRFSRPRP</sequence>
<keyword evidence="2 6" id="KW-0812">Transmembrane</keyword>
<keyword evidence="4 6" id="KW-0472">Membrane</keyword>
<feature type="transmembrane region" description="Helical" evidence="6">
    <location>
        <begin position="134"/>
        <end position="153"/>
    </location>
</feature>
<dbReference type="InterPro" id="IPR000620">
    <property type="entry name" value="EamA_dom"/>
</dbReference>
<name>A0A5C8KYV3_9GAMM</name>
<reference evidence="8 9" key="1">
    <citation type="submission" date="2019-08" db="EMBL/GenBank/DDBJ databases">
        <authorList>
            <person name="Karlyshev A.V."/>
        </authorList>
    </citation>
    <scope>NUCLEOTIDE SEQUENCE [LARGE SCALE GENOMIC DNA]</scope>
    <source>
        <strain evidence="8 9">Alg18-2.2</strain>
    </source>
</reference>
<dbReference type="OrthoDB" id="9810556at2"/>
<evidence type="ECO:0000259" key="7">
    <source>
        <dbReference type="Pfam" id="PF00892"/>
    </source>
</evidence>
<accession>A0A5C8KYV3</accession>
<evidence type="ECO:0000313" key="9">
    <source>
        <dbReference type="Proteomes" id="UP000321248"/>
    </source>
</evidence>
<feature type="transmembrane region" description="Helical" evidence="6">
    <location>
        <begin position="45"/>
        <end position="66"/>
    </location>
</feature>